<reference evidence="3" key="1">
    <citation type="submission" date="2017-01" db="EMBL/GenBank/DDBJ databases">
        <title>Comparative genomics of anhydrobiosis in the tardigrade Hypsibius dujardini.</title>
        <authorList>
            <person name="Yoshida Y."/>
            <person name="Koutsovoulos G."/>
            <person name="Laetsch D."/>
            <person name="Stevens L."/>
            <person name="Kumar S."/>
            <person name="Horikawa D."/>
            <person name="Ishino K."/>
            <person name="Komine S."/>
            <person name="Tomita M."/>
            <person name="Blaxter M."/>
            <person name="Arakawa K."/>
        </authorList>
    </citation>
    <scope>NUCLEOTIDE SEQUENCE [LARGE SCALE GENOMIC DNA]</scope>
    <source>
        <strain evidence="3">Z151</strain>
    </source>
</reference>
<dbReference type="EMBL" id="MTYJ01000031">
    <property type="protein sequence ID" value="OQV20379.1"/>
    <property type="molecule type" value="Genomic_DNA"/>
</dbReference>
<gene>
    <name evidence="2" type="ORF">BV898_05666</name>
</gene>
<accession>A0A1W0WYV4</accession>
<dbReference type="Proteomes" id="UP000192578">
    <property type="component" value="Unassembled WGS sequence"/>
</dbReference>
<organism evidence="2 3">
    <name type="scientific">Hypsibius exemplaris</name>
    <name type="common">Freshwater tardigrade</name>
    <dbReference type="NCBI Taxonomy" id="2072580"/>
    <lineage>
        <taxon>Eukaryota</taxon>
        <taxon>Metazoa</taxon>
        <taxon>Ecdysozoa</taxon>
        <taxon>Tardigrada</taxon>
        <taxon>Eutardigrada</taxon>
        <taxon>Parachela</taxon>
        <taxon>Hypsibioidea</taxon>
        <taxon>Hypsibiidae</taxon>
        <taxon>Hypsibius</taxon>
    </lineage>
</organism>
<name>A0A1W0WYV4_HYPEX</name>
<feature type="compositionally biased region" description="Polar residues" evidence="1">
    <location>
        <begin position="108"/>
        <end position="122"/>
    </location>
</feature>
<sequence>MRRYRYLRIAISSGSPADFVFFPVASFPATTAHDRQLSLYNPLNSLPEHIFAWDKGQPNDVSRFSESLTASRSPSNPACHSPASLTRSSLSTLEPSTKRVKRDVLVSNGDNRNDSSSASEAGTSRESKTLLDNNDSLCFPRAYIRSDNLLSVPTAMTSKDDISFSRRADQDASPHPSEAETSRESNTCWTTMIALFPSR</sequence>
<keyword evidence="3" id="KW-1185">Reference proteome</keyword>
<evidence type="ECO:0000313" key="2">
    <source>
        <dbReference type="EMBL" id="OQV20379.1"/>
    </source>
</evidence>
<protein>
    <submittedName>
        <fullName evidence="2">Uncharacterized protein</fullName>
    </submittedName>
</protein>
<feature type="region of interest" description="Disordered" evidence="1">
    <location>
        <begin position="164"/>
        <end position="186"/>
    </location>
</feature>
<evidence type="ECO:0000313" key="3">
    <source>
        <dbReference type="Proteomes" id="UP000192578"/>
    </source>
</evidence>
<proteinExistence type="predicted"/>
<comment type="caution">
    <text evidence="2">The sequence shown here is derived from an EMBL/GenBank/DDBJ whole genome shotgun (WGS) entry which is preliminary data.</text>
</comment>
<evidence type="ECO:0000256" key="1">
    <source>
        <dbReference type="SAM" id="MobiDB-lite"/>
    </source>
</evidence>
<feature type="region of interest" description="Disordered" evidence="1">
    <location>
        <begin position="68"/>
        <end position="131"/>
    </location>
</feature>
<feature type="compositionally biased region" description="Polar residues" evidence="1">
    <location>
        <begin position="68"/>
        <end position="95"/>
    </location>
</feature>
<dbReference type="AlphaFoldDB" id="A0A1W0WYV4"/>
<feature type="compositionally biased region" description="Basic and acidic residues" evidence="1">
    <location>
        <begin position="164"/>
        <end position="183"/>
    </location>
</feature>